<dbReference type="RefSeq" id="XP_013243028.1">
    <property type="nucleotide sequence ID" value="XM_013387574.1"/>
</dbReference>
<proteinExistence type="predicted"/>
<evidence type="ECO:0000313" key="2">
    <source>
        <dbReference type="EMBL" id="KDN45066.1"/>
    </source>
</evidence>
<accession>A0A066VU92</accession>
<name>A0A066VU92_TILAU</name>
<keyword evidence="1" id="KW-0472">Membrane</keyword>
<keyword evidence="1" id="KW-0812">Transmembrane</keyword>
<evidence type="ECO:0000256" key="1">
    <source>
        <dbReference type="SAM" id="Phobius"/>
    </source>
</evidence>
<protein>
    <submittedName>
        <fullName evidence="2">Uncharacterized protein</fullName>
    </submittedName>
</protein>
<dbReference type="FunCoup" id="A0A066VU92">
    <property type="interactions" value="6"/>
</dbReference>
<dbReference type="OrthoDB" id="4347at2759"/>
<gene>
    <name evidence="2" type="ORF">K437DRAFT_256721</name>
</gene>
<dbReference type="GO" id="GO:0005737">
    <property type="term" value="C:cytoplasm"/>
    <property type="evidence" value="ECO:0007669"/>
    <property type="project" value="TreeGrafter"/>
</dbReference>
<keyword evidence="3" id="KW-1185">Reference proteome</keyword>
<dbReference type="AlphaFoldDB" id="A0A066VU92"/>
<evidence type="ECO:0000313" key="3">
    <source>
        <dbReference type="Proteomes" id="UP000027361"/>
    </source>
</evidence>
<dbReference type="GeneID" id="25264505"/>
<comment type="caution">
    <text evidence="2">The sequence shown here is derived from an EMBL/GenBank/DDBJ whole genome shotgun (WGS) entry which is preliminary data.</text>
</comment>
<feature type="transmembrane region" description="Helical" evidence="1">
    <location>
        <begin position="56"/>
        <end position="76"/>
    </location>
</feature>
<sequence>MSKASSSSFLSKAARKTSLVRSAHGSANASSAPGITLLGSASALPWRQRLAQRSRVTNLGILLLMALTSLSVVLNIKHWAFSSDPLGRTPARWDTFFSSTPKALQITLPEPIKGTDKLNHLVLVVGHAIWAGTNFAGRMSDDNWVLEQYQRGGSVKTFWKHIERGIQIANKDKRALLVFSGGQTRSQSLQTEAESYFSLALSSGMDLPVLPGSSFTLKTIGDHEAIVKSFFDDDKDGAGHIDVNAIGSGAIQNEAIAAAPGLEQIRMTTETFALDSYENLLFSVARFREYTGAFPERITVVGFGMKKERFENLHAKAIRWPSRSYVLGHKRFAYIGIDDEGDKIEKYKHEQQDGYKLFERDMYGCHGELLAKRKSRNPARRFHPYFSSAPEIAGLLNWCPPDGVGLQGTYPKSLPWDPRVTDDALMAMRTKHPSYTRGGGWLPDIRWLQFERERD</sequence>
<dbReference type="PANTHER" id="PTHR28110">
    <property type="entry name" value="TRANSMEMBRANE PROTEIN"/>
    <property type="match status" value="1"/>
</dbReference>
<keyword evidence="1" id="KW-1133">Transmembrane helix</keyword>
<dbReference type="PANTHER" id="PTHR28110:SF1">
    <property type="entry name" value="TRANSMEMBRANE PROTEIN"/>
    <property type="match status" value="1"/>
</dbReference>
<dbReference type="Proteomes" id="UP000027361">
    <property type="component" value="Unassembled WGS sequence"/>
</dbReference>
<dbReference type="HOGENOM" id="CLU_048479_0_2_1"/>
<dbReference type="EMBL" id="JMSN01000045">
    <property type="protein sequence ID" value="KDN45066.1"/>
    <property type="molecule type" value="Genomic_DNA"/>
</dbReference>
<dbReference type="InterPro" id="IPR055323">
    <property type="entry name" value="C57A10.07/YOR238W"/>
</dbReference>
<dbReference type="InParanoid" id="A0A066VU92"/>
<reference evidence="2 3" key="1">
    <citation type="submission" date="2014-05" db="EMBL/GenBank/DDBJ databases">
        <title>Draft genome sequence of a rare smut relative, Tilletiaria anomala UBC 951.</title>
        <authorList>
            <consortium name="DOE Joint Genome Institute"/>
            <person name="Toome M."/>
            <person name="Kuo A."/>
            <person name="Henrissat B."/>
            <person name="Lipzen A."/>
            <person name="Tritt A."/>
            <person name="Yoshinaga Y."/>
            <person name="Zane M."/>
            <person name="Barry K."/>
            <person name="Grigoriev I.V."/>
            <person name="Spatafora J.W."/>
            <person name="Aimea M.C."/>
        </authorList>
    </citation>
    <scope>NUCLEOTIDE SEQUENCE [LARGE SCALE GENOMIC DNA]</scope>
    <source>
        <strain evidence="2 3">UBC 951</strain>
    </source>
</reference>
<dbReference type="OMA" id="YPENLPW"/>
<organism evidence="2 3">
    <name type="scientific">Tilletiaria anomala (strain ATCC 24038 / CBS 436.72 / UBC 951)</name>
    <dbReference type="NCBI Taxonomy" id="1037660"/>
    <lineage>
        <taxon>Eukaryota</taxon>
        <taxon>Fungi</taxon>
        <taxon>Dikarya</taxon>
        <taxon>Basidiomycota</taxon>
        <taxon>Ustilaginomycotina</taxon>
        <taxon>Exobasidiomycetes</taxon>
        <taxon>Georgefischeriales</taxon>
        <taxon>Tilletiariaceae</taxon>
        <taxon>Tilletiaria</taxon>
    </lineage>
</organism>